<dbReference type="InterPro" id="IPR052751">
    <property type="entry name" value="Plant_MAPKKK"/>
</dbReference>
<proteinExistence type="predicted"/>
<name>A0ABD1JAN9_9TELE</name>
<accession>A0ABD1JAN9</accession>
<dbReference type="InterPro" id="IPR011009">
    <property type="entry name" value="Kinase-like_dom_sf"/>
</dbReference>
<evidence type="ECO:0000259" key="1">
    <source>
        <dbReference type="PROSITE" id="PS50011"/>
    </source>
</evidence>
<dbReference type="EMBL" id="JBHFQA010000018">
    <property type="protein sequence ID" value="KAL2083814.1"/>
    <property type="molecule type" value="Genomic_DNA"/>
</dbReference>
<dbReference type="Gene3D" id="1.10.510.10">
    <property type="entry name" value="Transferase(Phosphotransferase) domain 1"/>
    <property type="match status" value="1"/>
</dbReference>
<comment type="caution">
    <text evidence="2">The sequence shown here is derived from an EMBL/GenBank/DDBJ whole genome shotgun (WGS) entry which is preliminary data.</text>
</comment>
<dbReference type="SMART" id="SM00220">
    <property type="entry name" value="S_TKc"/>
    <property type="match status" value="1"/>
</dbReference>
<dbReference type="Pfam" id="PF00069">
    <property type="entry name" value="Pkinase"/>
    <property type="match status" value="1"/>
</dbReference>
<dbReference type="PANTHER" id="PTHR48011">
    <property type="entry name" value="CCR4-NOT TRANSCRIPTIONAL COMPLEX SUBUNIT CAF120-RELATED"/>
    <property type="match status" value="1"/>
</dbReference>
<feature type="domain" description="Protein kinase" evidence="1">
    <location>
        <begin position="1"/>
        <end position="226"/>
    </location>
</feature>
<dbReference type="PROSITE" id="PS50011">
    <property type="entry name" value="PROTEIN_KINASE_DOM"/>
    <property type="match status" value="1"/>
</dbReference>
<dbReference type="AlphaFoldDB" id="A0ABD1JAN9"/>
<dbReference type="PANTHER" id="PTHR48011:SF4">
    <property type="entry name" value="MITOGEN-ACTIVATED PROTEIN KINASE KINASE KINASE 19"/>
    <property type="match status" value="1"/>
</dbReference>
<dbReference type="SUPFAM" id="SSF56112">
    <property type="entry name" value="Protein kinase-like (PK-like)"/>
    <property type="match status" value="1"/>
</dbReference>
<reference evidence="2 3" key="1">
    <citation type="submission" date="2024-09" db="EMBL/GenBank/DDBJ databases">
        <title>A chromosome-level genome assembly of Gray's grenadier anchovy, Coilia grayii.</title>
        <authorList>
            <person name="Fu Z."/>
        </authorList>
    </citation>
    <scope>NUCLEOTIDE SEQUENCE [LARGE SCALE GENOMIC DNA]</scope>
    <source>
        <strain evidence="2">G4</strain>
        <tissue evidence="2">Muscle</tissue>
    </source>
</reference>
<evidence type="ECO:0000313" key="2">
    <source>
        <dbReference type="EMBL" id="KAL2083814.1"/>
    </source>
</evidence>
<dbReference type="Proteomes" id="UP001591681">
    <property type="component" value="Unassembled WGS sequence"/>
</dbReference>
<dbReference type="InterPro" id="IPR000719">
    <property type="entry name" value="Prot_kinase_dom"/>
</dbReference>
<gene>
    <name evidence="2" type="ORF">ACEWY4_021587</name>
</gene>
<evidence type="ECO:0000313" key="3">
    <source>
        <dbReference type="Proteomes" id="UP001591681"/>
    </source>
</evidence>
<keyword evidence="3" id="KW-1185">Reference proteome</keyword>
<sequence length="242" mass="27230">MKAFSLEKEPLVRSMEAPRLLVAARSDTCFLLATEYIHGAPLDVVINSDSCTVKLEGHDDDFIALDLAMATEYIHGQKFRNKPNGDANGSNSFFEIHLQSKREVLTDWGLANIRDTVQLRQGSRLQGQAVGPMGGTLLYMAPECILHFQDSSWSTDMWSLGATYLELFTRSTPWAIRKQRELAALMASKTPPHALLSLSEKYHFLCLLLNYEPQSRTTASEVVEFFKTGLGLDLESRHGYKW</sequence>
<protein>
    <recommendedName>
        <fullName evidence="1">Protein kinase domain-containing protein</fullName>
    </recommendedName>
</protein>
<organism evidence="2 3">
    <name type="scientific">Coilia grayii</name>
    <name type="common">Gray's grenadier anchovy</name>
    <dbReference type="NCBI Taxonomy" id="363190"/>
    <lineage>
        <taxon>Eukaryota</taxon>
        <taxon>Metazoa</taxon>
        <taxon>Chordata</taxon>
        <taxon>Craniata</taxon>
        <taxon>Vertebrata</taxon>
        <taxon>Euteleostomi</taxon>
        <taxon>Actinopterygii</taxon>
        <taxon>Neopterygii</taxon>
        <taxon>Teleostei</taxon>
        <taxon>Clupei</taxon>
        <taxon>Clupeiformes</taxon>
        <taxon>Clupeoidei</taxon>
        <taxon>Engraulidae</taxon>
        <taxon>Coilinae</taxon>
        <taxon>Coilia</taxon>
    </lineage>
</organism>